<keyword evidence="2" id="KW-1133">Transmembrane helix</keyword>
<proteinExistence type="predicted"/>
<sequence length="820" mass="85945">MESSPATKGPHLQLNGGSTGVRPGRPRRTPRTPRRLLTGGLAALLTATGALAGTAAPAAAGLTQYVLPTSVSYTDARQPALAFPTTAADVPVGTWQADGATHTSRAYFTFDLTPYRGKEIITAQVVTGESTVADCTKPRRLELWRTDTPATPPTWNTAPAVREKVGDVGPTAPCPAGYLELGVTEVIRQAVAAGRDSLTLMARIAGPHEGNKHFGRRVKKPGVSLEANAAPDVPGKLTVAGRACADGLLVGTTTPVLTAEVTDPDNVEPSAGDRVQATFAWWPVDRPAERTEWTSSAWYTPATVQYTVPGGLLVDGGTYAFAVRAADERAVSGWSPECRFTVDTTRPPAPTVASTDYPSDRSFPGHGGPGIAGDFTFTSAADDVVGFWYGRTGLTTYAAAGPGGTATVSYAPDEYGPDWLDVQAVDRAGNRSPQTRYEFWVRNTAPTVTDGNPDGWLGQPREFTFAPNMTDVVEYVWSLNGGTERTVAADAAGAATVTVTPTAVDNTLHVRSRTRDGVLSGDAGYPFSVRTAPFVTSEDWPFDGTPGAPAGTEGSFTFAPAMADVTEYVYTFGRGDERTVRAGADGRATVSYTPADAGYHTIEVFSRTSAGVESEPIGLAFYPASVAPTVASGAYPQNTTGGGPGVPGVFTFAPHASVTGVTSYVYQFRGEPERTVAANPDGTASVEWTPSAYDNEYGGWVELRVRARTAAGVTTDAQYYSFRVDPQSPLVTSDVFGWQGGAVVGQTGDFVFTAQLPGTTAFVYSFDDGAEATVATGAAGTARVSWAADSPYGHSLTVRSRTAAGIVSGPAYYNIFIDPS</sequence>
<evidence type="ECO:0000256" key="1">
    <source>
        <dbReference type="SAM" id="MobiDB-lite"/>
    </source>
</evidence>
<feature type="transmembrane region" description="Helical" evidence="2">
    <location>
        <begin position="36"/>
        <end position="60"/>
    </location>
</feature>
<keyword evidence="2" id="KW-0812">Transmembrane</keyword>
<dbReference type="PROSITE" id="PS50194">
    <property type="entry name" value="FILAMIN_REPEAT"/>
    <property type="match status" value="1"/>
</dbReference>
<keyword evidence="4" id="KW-1185">Reference proteome</keyword>
<feature type="region of interest" description="Disordered" evidence="1">
    <location>
        <begin position="1"/>
        <end position="34"/>
    </location>
</feature>
<evidence type="ECO:0008006" key="5">
    <source>
        <dbReference type="Google" id="ProtNLM"/>
    </source>
</evidence>
<dbReference type="Proteomes" id="UP000183585">
    <property type="component" value="Unassembled WGS sequence"/>
</dbReference>
<gene>
    <name evidence="3" type="ORF">GA0070563_101185</name>
</gene>
<evidence type="ECO:0000313" key="4">
    <source>
        <dbReference type="Proteomes" id="UP000183585"/>
    </source>
</evidence>
<protein>
    <recommendedName>
        <fullName evidence="5">DNRLRE domain-containing protein</fullName>
    </recommendedName>
</protein>
<feature type="compositionally biased region" description="Basic residues" evidence="1">
    <location>
        <begin position="24"/>
        <end position="34"/>
    </location>
</feature>
<dbReference type="EMBL" id="FMCT01000001">
    <property type="protein sequence ID" value="SCE65453.1"/>
    <property type="molecule type" value="Genomic_DNA"/>
</dbReference>
<organism evidence="3 4">
    <name type="scientific">Micromonospora carbonacea</name>
    <dbReference type="NCBI Taxonomy" id="47853"/>
    <lineage>
        <taxon>Bacteria</taxon>
        <taxon>Bacillati</taxon>
        <taxon>Actinomycetota</taxon>
        <taxon>Actinomycetes</taxon>
        <taxon>Micromonosporales</taxon>
        <taxon>Micromonosporaceae</taxon>
        <taxon>Micromonospora</taxon>
    </lineage>
</organism>
<reference evidence="4" key="1">
    <citation type="submission" date="2016-06" db="EMBL/GenBank/DDBJ databases">
        <authorList>
            <person name="Varghese N."/>
            <person name="Submissions Spin"/>
        </authorList>
    </citation>
    <scope>NUCLEOTIDE SEQUENCE [LARGE SCALE GENOMIC DNA]</scope>
    <source>
        <strain evidence="4">DSM 43168</strain>
    </source>
</reference>
<evidence type="ECO:0000256" key="2">
    <source>
        <dbReference type="SAM" id="Phobius"/>
    </source>
</evidence>
<accession>A0A1C4U173</accession>
<name>A0A1C4U173_9ACTN</name>
<dbReference type="InterPro" id="IPR017868">
    <property type="entry name" value="Filamin/ABP280_repeat-like"/>
</dbReference>
<dbReference type="AlphaFoldDB" id="A0A1C4U173"/>
<keyword evidence="2" id="KW-0472">Membrane</keyword>
<evidence type="ECO:0000313" key="3">
    <source>
        <dbReference type="EMBL" id="SCE65453.1"/>
    </source>
</evidence>